<evidence type="ECO:0000256" key="15">
    <source>
        <dbReference type="ARBA" id="ARBA00023268"/>
    </source>
</evidence>
<dbReference type="InterPro" id="IPR014023">
    <property type="entry name" value="Mononeg_RNA_pol_cat"/>
</dbReference>
<keyword evidence="12" id="KW-0693">Viral RNA replication</keyword>
<name>A0A0D3MDQ8_9RHAB</name>
<keyword evidence="7" id="KW-0949">S-adenosyl-L-methionine</keyword>
<feature type="non-terminal residue" evidence="24">
    <location>
        <position position="1"/>
    </location>
</feature>
<dbReference type="EMBL" id="KJ641709">
    <property type="protein sequence ID" value="AIF74284.1"/>
    <property type="molecule type" value="Viral_cRNA"/>
</dbReference>
<evidence type="ECO:0000256" key="17">
    <source>
        <dbReference type="ARBA" id="ARBA00024499"/>
    </source>
</evidence>
<feature type="non-terminal residue" evidence="24">
    <location>
        <position position="975"/>
    </location>
</feature>
<keyword evidence="11" id="KW-0946">Virion</keyword>
<evidence type="ECO:0000256" key="1">
    <source>
        <dbReference type="ARBA" id="ARBA00004192"/>
    </source>
</evidence>
<keyword evidence="13" id="KW-0506">mRNA capping</keyword>
<comment type="catalytic activity">
    <reaction evidence="20">
        <text>a 5'-end (5'-triphosphoguanosine)-adenylyl-adenylyl-cytidylyl-adenosine in mRNA + S-adenosyl-L-methionine = a 5'-end (5'-triphosphoguanosine)-(2'-O-methyladenylyl)-adenylyl-cytidylyl-adenosine in mRNA + S-adenosyl-L-homocysteine + H(+)</text>
        <dbReference type="Rhea" id="RHEA:65380"/>
        <dbReference type="Rhea" id="RHEA-COMP:16797"/>
        <dbReference type="Rhea" id="RHEA-COMP:16801"/>
        <dbReference type="ChEBI" id="CHEBI:15378"/>
        <dbReference type="ChEBI" id="CHEBI:57856"/>
        <dbReference type="ChEBI" id="CHEBI:59789"/>
        <dbReference type="ChEBI" id="CHEBI:156482"/>
        <dbReference type="ChEBI" id="CHEBI:156484"/>
    </reaction>
</comment>
<evidence type="ECO:0000256" key="9">
    <source>
        <dbReference type="ARBA" id="ARBA00022741"/>
    </source>
</evidence>
<dbReference type="PROSITE" id="PS50526">
    <property type="entry name" value="RDRP_SSRNA_NEG_NONSEG"/>
    <property type="match status" value="1"/>
</dbReference>
<comment type="catalytic activity">
    <reaction evidence="21">
        <text>a 5'-end (5'-triphosphoguanosine)-adenylyl-adenylyl-cytidylyl-adenosine in mRNA + 2 S-adenosyl-L-methionine = a 5'-end (N(7)-methyl 5'-triphosphoguanosine)-(2'-O-methyladenylyl)-adenylyl-cytidylyl-adenosine in mRNA + 2 S-adenosyl-L-homocysteine + H(+)</text>
        <dbReference type="Rhea" id="RHEA:65376"/>
        <dbReference type="Rhea" id="RHEA-COMP:16797"/>
        <dbReference type="Rhea" id="RHEA-COMP:16798"/>
        <dbReference type="ChEBI" id="CHEBI:15378"/>
        <dbReference type="ChEBI" id="CHEBI:57856"/>
        <dbReference type="ChEBI" id="CHEBI:59789"/>
        <dbReference type="ChEBI" id="CHEBI:156483"/>
        <dbReference type="ChEBI" id="CHEBI:156484"/>
        <dbReference type="EC" id="2.1.1.375"/>
    </reaction>
</comment>
<dbReference type="GO" id="GO:0044423">
    <property type="term" value="C:virion component"/>
    <property type="evidence" value="ECO:0007669"/>
    <property type="project" value="UniProtKB-KW"/>
</dbReference>
<sequence length="975" mass="111127">LHQILDPLTPHQLLECMSFFRLWGHPIIQEKEGLEKLHKNCTIVKHIDHEFVSTLASDLARIMLTQYYWHNSNNDSHSWPEDCYIDPIECPLLHHHISNGTFPSTAEIFKIGPMWHKVTYKTLFAEGPEIPLLDLLGDKSHSINLEEMKNLLYSRRNKYMLSSTRRLLISILKTKKIDPVKYLNHINIHGFAKEDFIIGLKAKEREVKIEGRFFSLMSFALRLYIVSTEYIAAKYILPLFPEITMGMSGTDTMRMMCELTKGMSDDSDTFNLLIHLDYEKWNNHQRHEANELIFQQVDKAFGWTKVISQTHQIFKKSFIYFVDRLDKIDPGFNTQLPYCWMGQSGGLEGLRQKMWTVVGALMLRRVGLRHNQDFDLMMQGDNQIVIAKYHLYSDPGTPDRLLEKQQLASKGKNILRTISEYSDKLGLITKLEETWISSSILIYGKYPIIRGESAGMFLKLISRLFSTSNDATPSLTNVLSSAVTVGLTAAQRFKCVTAPLITTYWYMCNVIWQYMRYNPVLQRGMIEVLNQVTGSKRASFKSWNPRDNPTHQLFLLDLLFRDSVLGGSGGTTPLRFFIREFPDPLTESLSAYRAILLSNRCTKPESLRFLSMIRPKLKVGVKDYKRLIESPTSLALTTSPHTKDVVKHHVSEYLEKHGSEWIANVDLSACLVNNLAGQEEFVRKLMTIQPCVPNFISTLYSNTAYGVLEGLLNRISGPSTITSLFATSVGQPFWKIVGDAELKCLYNAVNRTFNLDHVEIVDQLPCSTTLAQELREWSWGIPLYGVTVPHPSEQVEIVPVKNGICLWCDTNAFPYSEYISVIVDPRVVEDPSLIFTRGEGTPYLGSATVEKRSVQSECEATTDQPGLRQLLNLINTINWFVDPNSSLSKLISLITTAKTDYPLMDLIGLRTTSSGCVLHRFFSDRSKRGGFTACSFNPATHIVMSGDTLNRLNRDSENYIILFQAIFLYAQQVIT</sequence>
<evidence type="ECO:0000256" key="16">
    <source>
        <dbReference type="ARBA" id="ARBA00024494"/>
    </source>
</evidence>
<protein>
    <recommendedName>
        <fullName evidence="3">RNA-directed RNA polymerase</fullName>
        <ecNumber evidence="3">2.7.7.48</ecNumber>
    </recommendedName>
    <alternativeName>
        <fullName evidence="19">Replicase</fullName>
    </alternativeName>
    <alternativeName>
        <fullName evidence="18">Transcriptase</fullName>
    </alternativeName>
</protein>
<keyword evidence="8" id="KW-0548">Nucleotidyltransferase</keyword>
<evidence type="ECO:0000256" key="22">
    <source>
        <dbReference type="ARBA" id="ARBA00048548"/>
    </source>
</evidence>
<evidence type="ECO:0000256" key="5">
    <source>
        <dbReference type="ARBA" id="ARBA00022664"/>
    </source>
</evidence>
<keyword evidence="5" id="KW-0507">mRNA processing</keyword>
<organism evidence="24">
    <name type="scientific">Bat rhabdovirus</name>
    <dbReference type="NCBI Taxonomy" id="1638137"/>
    <lineage>
        <taxon>Viruses</taxon>
        <taxon>Riboviria</taxon>
        <taxon>Orthornavirae</taxon>
        <taxon>Negarnaviricota</taxon>
        <taxon>Haploviricotina</taxon>
        <taxon>Monjiviricetes</taxon>
        <taxon>Mononegavirales</taxon>
        <taxon>Rhabdoviridae</taxon>
    </lineage>
</organism>
<dbReference type="GO" id="GO:0005524">
    <property type="term" value="F:ATP binding"/>
    <property type="evidence" value="ECO:0007669"/>
    <property type="project" value="UniProtKB-KW"/>
</dbReference>
<proteinExistence type="predicted"/>
<evidence type="ECO:0000256" key="10">
    <source>
        <dbReference type="ARBA" id="ARBA00022840"/>
    </source>
</evidence>
<feature type="domain" description="RdRp catalytic" evidence="23">
    <location>
        <begin position="270"/>
        <end position="451"/>
    </location>
</feature>
<comment type="catalytic activity">
    <reaction evidence="16">
        <text>a 5'-end triphospho-adenylyl-adenylyl-cytidylyl-adenosine in mRNA + GDP + H(+) = a 5'-end (5'-triphosphoguanosine)-adenylyl-adenylyl-cytidylyl-adenosine in mRNA + diphosphate</text>
        <dbReference type="Rhea" id="RHEA:65436"/>
        <dbReference type="Rhea" id="RHEA-COMP:16797"/>
        <dbReference type="Rhea" id="RHEA-COMP:16799"/>
        <dbReference type="ChEBI" id="CHEBI:15378"/>
        <dbReference type="ChEBI" id="CHEBI:33019"/>
        <dbReference type="ChEBI" id="CHEBI:58189"/>
        <dbReference type="ChEBI" id="CHEBI:156484"/>
        <dbReference type="ChEBI" id="CHEBI:156503"/>
        <dbReference type="EC" id="2.7.7.88"/>
    </reaction>
</comment>
<dbReference type="EC" id="2.7.7.48" evidence="3"/>
<dbReference type="GO" id="GO:0004482">
    <property type="term" value="F:mRNA 5'-cap (guanine-N7-)-methyltransferase activity"/>
    <property type="evidence" value="ECO:0007669"/>
    <property type="project" value="InterPro"/>
</dbReference>
<dbReference type="GO" id="GO:0003968">
    <property type="term" value="F:RNA-directed RNA polymerase activity"/>
    <property type="evidence" value="ECO:0007669"/>
    <property type="project" value="UniProtKB-KW"/>
</dbReference>
<keyword evidence="4" id="KW-0696">RNA-directed RNA polymerase</keyword>
<evidence type="ECO:0000256" key="8">
    <source>
        <dbReference type="ARBA" id="ARBA00022695"/>
    </source>
</evidence>
<accession>A0A0D3MDQ8</accession>
<evidence type="ECO:0000313" key="24">
    <source>
        <dbReference type="EMBL" id="AIF74284.1"/>
    </source>
</evidence>
<evidence type="ECO:0000256" key="19">
    <source>
        <dbReference type="ARBA" id="ARBA00031012"/>
    </source>
</evidence>
<keyword evidence="9" id="KW-0547">Nucleotide-binding</keyword>
<evidence type="ECO:0000256" key="4">
    <source>
        <dbReference type="ARBA" id="ARBA00022484"/>
    </source>
</evidence>
<dbReference type="Pfam" id="PF14318">
    <property type="entry name" value="Mononeg_mRNAcap"/>
    <property type="match status" value="1"/>
</dbReference>
<evidence type="ECO:0000256" key="13">
    <source>
        <dbReference type="ARBA" id="ARBA00023042"/>
    </source>
</evidence>
<evidence type="ECO:0000256" key="12">
    <source>
        <dbReference type="ARBA" id="ARBA00022953"/>
    </source>
</evidence>
<evidence type="ECO:0000256" key="14">
    <source>
        <dbReference type="ARBA" id="ARBA00023200"/>
    </source>
</evidence>
<dbReference type="GO" id="GO:0030430">
    <property type="term" value="C:host cell cytoplasm"/>
    <property type="evidence" value="ECO:0007669"/>
    <property type="project" value="UniProtKB-SubCell"/>
</dbReference>
<evidence type="ECO:0000256" key="7">
    <source>
        <dbReference type="ARBA" id="ARBA00022691"/>
    </source>
</evidence>
<keyword evidence="15" id="KW-0511">Multifunctional enzyme</keyword>
<evidence type="ECO:0000256" key="3">
    <source>
        <dbReference type="ARBA" id="ARBA00012494"/>
    </source>
</evidence>
<evidence type="ECO:0000256" key="2">
    <source>
        <dbReference type="ARBA" id="ARBA00004328"/>
    </source>
</evidence>
<reference evidence="24" key="1">
    <citation type="journal article" date="2016" name="ISME J.">
        <title>Deciphering the bat virome catalog to better understand the ecological diversity of bat viruses and the bat origin of emerging infectious diseases.</title>
        <authorList>
            <person name="Wu Z."/>
            <person name="Yang L."/>
            <person name="Ren X."/>
            <person name="He G."/>
            <person name="Zhang J."/>
            <person name="Yang J."/>
            <person name="Qian Z."/>
            <person name="Dong J."/>
            <person name="Sun L."/>
            <person name="Zhu Y."/>
            <person name="Du J."/>
            <person name="Yang F."/>
            <person name="Zhang S."/>
            <person name="Jin Q."/>
        </authorList>
    </citation>
    <scope>NUCLEOTIDE SEQUENCE</scope>
    <source>
        <strain evidence="24">BtMp-RhaV/SX2013</strain>
    </source>
</reference>
<keyword evidence="6" id="KW-0808">Transferase</keyword>
<evidence type="ECO:0000256" key="20">
    <source>
        <dbReference type="ARBA" id="ARBA00047332"/>
    </source>
</evidence>
<evidence type="ECO:0000256" key="21">
    <source>
        <dbReference type="ARBA" id="ARBA00047370"/>
    </source>
</evidence>
<keyword evidence="14" id="KW-1035">Host cytoplasm</keyword>
<comment type="subcellular location">
    <subcellularLocation>
        <location evidence="1">Host cytoplasm</location>
    </subcellularLocation>
    <subcellularLocation>
        <location evidence="2">Virion</location>
    </subcellularLocation>
</comment>
<keyword evidence="10" id="KW-0067">ATP-binding</keyword>
<evidence type="ECO:0000259" key="23">
    <source>
        <dbReference type="PROSITE" id="PS50526"/>
    </source>
</evidence>
<evidence type="ECO:0000256" key="11">
    <source>
        <dbReference type="ARBA" id="ARBA00022844"/>
    </source>
</evidence>
<comment type="catalytic activity">
    <reaction evidence="22">
        <text>GTP + H2O = GDP + phosphate + H(+)</text>
        <dbReference type="Rhea" id="RHEA:19669"/>
        <dbReference type="ChEBI" id="CHEBI:15377"/>
        <dbReference type="ChEBI" id="CHEBI:15378"/>
        <dbReference type="ChEBI" id="CHEBI:37565"/>
        <dbReference type="ChEBI" id="CHEBI:43474"/>
        <dbReference type="ChEBI" id="CHEBI:58189"/>
    </reaction>
</comment>
<evidence type="ECO:0000256" key="6">
    <source>
        <dbReference type="ARBA" id="ARBA00022679"/>
    </source>
</evidence>
<dbReference type="InterPro" id="IPR026890">
    <property type="entry name" value="Mononeg_mRNAcap"/>
</dbReference>
<dbReference type="Pfam" id="PF00946">
    <property type="entry name" value="Mononeg_RNA_pol"/>
    <property type="match status" value="1"/>
</dbReference>
<evidence type="ECO:0000256" key="18">
    <source>
        <dbReference type="ARBA" id="ARBA00030436"/>
    </source>
</evidence>
<comment type="catalytic activity">
    <reaction evidence="17">
        <text>a 5'-end (5'-triphosphoguanosine)-(2'-O-methyladenylyl)-adenylyl-cytidylyl-adenosine in mRNA + S-adenosyl-L-methionine = a 5'-end (N(7)-methyl 5'-triphosphoguanosine)-(2'-O-methyladenylyl)-adenylyl-cytidylyl-adenosine in mRNA + S-adenosyl-L-homocysteine</text>
        <dbReference type="Rhea" id="RHEA:65440"/>
        <dbReference type="Rhea" id="RHEA-COMP:16798"/>
        <dbReference type="Rhea" id="RHEA-COMP:16801"/>
        <dbReference type="ChEBI" id="CHEBI:57856"/>
        <dbReference type="ChEBI" id="CHEBI:59789"/>
        <dbReference type="ChEBI" id="CHEBI:156482"/>
        <dbReference type="ChEBI" id="CHEBI:156483"/>
    </reaction>
</comment>